<evidence type="ECO:0000256" key="1">
    <source>
        <dbReference type="ARBA" id="ARBA00023239"/>
    </source>
</evidence>
<dbReference type="GO" id="GO:0005829">
    <property type="term" value="C:cytosol"/>
    <property type="evidence" value="ECO:0007669"/>
    <property type="project" value="TreeGrafter"/>
</dbReference>
<feature type="active site" description="Proton donor/acceptor" evidence="3">
    <location>
        <position position="135"/>
    </location>
</feature>
<feature type="active site" description="Schiff-base intermediate with substrate" evidence="3">
    <location>
        <position position="164"/>
    </location>
</feature>
<evidence type="ECO:0000256" key="3">
    <source>
        <dbReference type="PIRSR" id="PIRSR001365-1"/>
    </source>
</evidence>
<dbReference type="PRINTS" id="PR00146">
    <property type="entry name" value="DHPICSNTHASE"/>
</dbReference>
<protein>
    <recommendedName>
        <fullName evidence="7">N-acetylneuraminate lyase</fullName>
    </recommendedName>
</protein>
<evidence type="ECO:0000313" key="5">
    <source>
        <dbReference type="EMBL" id="OGG46477.1"/>
    </source>
</evidence>
<reference evidence="5 6" key="1">
    <citation type="journal article" date="2016" name="Nat. Commun.">
        <title>Thousands of microbial genomes shed light on interconnected biogeochemical processes in an aquifer system.</title>
        <authorList>
            <person name="Anantharaman K."/>
            <person name="Brown C.T."/>
            <person name="Hug L.A."/>
            <person name="Sharon I."/>
            <person name="Castelle C.J."/>
            <person name="Probst A.J."/>
            <person name="Thomas B.C."/>
            <person name="Singh A."/>
            <person name="Wilkins M.J."/>
            <person name="Karaoz U."/>
            <person name="Brodie E.L."/>
            <person name="Williams K.H."/>
            <person name="Hubbard S.S."/>
            <person name="Banfield J.F."/>
        </authorList>
    </citation>
    <scope>NUCLEOTIDE SEQUENCE [LARGE SCALE GENOMIC DNA]</scope>
    <source>
        <strain evidence="6">RIFCSPLOWO2_12_FULL_64_10</strain>
    </source>
</reference>
<sequence>MEKITGILPALLTPFDRDGQVDLKTAAKIVRRALDAGCSGFFVGGSSGEGLLLSPDERKRLAEGVVREVARSAVVIVHVGAPSTDEAADLARHAQRVGADAVSSIPPIYYRVGLQGMVDHYRLIGEASDLPLHVYYFPGATGVSVEARDFAERLSKIPTLRGLKFTDYNLFLMRQIQEAFGGRLNVLSGPDEVFIAARMMGADGAIGTTYNLIPQVFVAADRAFCAGDLTTAQGLQFRANRAIAAMIRHGGLPAFKAAMGFLGIDCGAPRRPLVPLNESALASLRRELEEIGFFDW</sequence>
<keyword evidence="1 2" id="KW-0456">Lyase</keyword>
<evidence type="ECO:0008006" key="7">
    <source>
        <dbReference type="Google" id="ProtNLM"/>
    </source>
</evidence>
<dbReference type="PIRSF" id="PIRSF001365">
    <property type="entry name" value="DHDPS"/>
    <property type="match status" value="1"/>
</dbReference>
<proteinExistence type="inferred from homology"/>
<comment type="caution">
    <text evidence="5">The sequence shown here is derived from an EMBL/GenBank/DDBJ whole genome shotgun (WGS) entry which is preliminary data.</text>
</comment>
<name>A0A1F6CBW2_HANXR</name>
<dbReference type="InterPro" id="IPR002220">
    <property type="entry name" value="DapA-like"/>
</dbReference>
<feature type="binding site" evidence="4">
    <location>
        <position position="206"/>
    </location>
    <ligand>
        <name>pyruvate</name>
        <dbReference type="ChEBI" id="CHEBI:15361"/>
    </ligand>
</feature>
<gene>
    <name evidence="5" type="ORF">A3F84_11750</name>
</gene>
<dbReference type="PANTHER" id="PTHR42849:SF1">
    <property type="entry name" value="N-ACETYLNEURAMINATE LYASE"/>
    <property type="match status" value="1"/>
</dbReference>
<evidence type="ECO:0000256" key="4">
    <source>
        <dbReference type="PIRSR" id="PIRSR001365-2"/>
    </source>
</evidence>
<evidence type="ECO:0000313" key="6">
    <source>
        <dbReference type="Proteomes" id="UP000178606"/>
    </source>
</evidence>
<dbReference type="Pfam" id="PF00701">
    <property type="entry name" value="DHDPS"/>
    <property type="match status" value="1"/>
</dbReference>
<dbReference type="InterPro" id="IPR013785">
    <property type="entry name" value="Aldolase_TIM"/>
</dbReference>
<dbReference type="AlphaFoldDB" id="A0A1F6CBW2"/>
<evidence type="ECO:0000256" key="2">
    <source>
        <dbReference type="PIRNR" id="PIRNR001365"/>
    </source>
</evidence>
<dbReference type="EMBL" id="MFKF01000312">
    <property type="protein sequence ID" value="OGG46477.1"/>
    <property type="molecule type" value="Genomic_DNA"/>
</dbReference>
<dbReference type="Gene3D" id="3.20.20.70">
    <property type="entry name" value="Aldolase class I"/>
    <property type="match status" value="1"/>
</dbReference>
<dbReference type="GO" id="GO:0008747">
    <property type="term" value="F:N-acetylneuraminate lyase activity"/>
    <property type="evidence" value="ECO:0007669"/>
    <property type="project" value="TreeGrafter"/>
</dbReference>
<accession>A0A1F6CBW2</accession>
<organism evidence="5 6">
    <name type="scientific">Handelsmanbacteria sp. (strain RIFCSPLOWO2_12_FULL_64_10)</name>
    <dbReference type="NCBI Taxonomy" id="1817868"/>
    <lineage>
        <taxon>Bacteria</taxon>
        <taxon>Candidatus Handelsmaniibacteriota</taxon>
    </lineage>
</organism>
<dbReference type="Proteomes" id="UP000178606">
    <property type="component" value="Unassembled WGS sequence"/>
</dbReference>
<dbReference type="SMART" id="SM01130">
    <property type="entry name" value="DHDPS"/>
    <property type="match status" value="1"/>
</dbReference>
<dbReference type="SUPFAM" id="SSF51569">
    <property type="entry name" value="Aldolase"/>
    <property type="match status" value="1"/>
</dbReference>
<dbReference type="PANTHER" id="PTHR42849">
    <property type="entry name" value="N-ACETYLNEURAMINATE LYASE"/>
    <property type="match status" value="1"/>
</dbReference>
<dbReference type="GO" id="GO:0019262">
    <property type="term" value="P:N-acetylneuraminate catabolic process"/>
    <property type="evidence" value="ECO:0007669"/>
    <property type="project" value="TreeGrafter"/>
</dbReference>
<comment type="similarity">
    <text evidence="2">Belongs to the DapA family.</text>
</comment>